<keyword evidence="1" id="KW-0226">DNA condensation</keyword>
<evidence type="ECO:0000313" key="5">
    <source>
        <dbReference type="Proteomes" id="UP000619536"/>
    </source>
</evidence>
<organism evidence="4 5">
    <name type="scientific">Galliscardovia ingluviei</name>
    <dbReference type="NCBI Taxonomy" id="1769422"/>
    <lineage>
        <taxon>Bacteria</taxon>
        <taxon>Bacillati</taxon>
        <taxon>Actinomycetota</taxon>
        <taxon>Actinomycetes</taxon>
        <taxon>Bifidobacteriales</taxon>
        <taxon>Bifidobacteriaceae</taxon>
        <taxon>Galliscardovia</taxon>
    </lineage>
</organism>
<dbReference type="Pfam" id="PF00216">
    <property type="entry name" value="Bac_DNA_binding"/>
    <property type="match status" value="1"/>
</dbReference>
<protein>
    <submittedName>
        <fullName evidence="4">DNA-binding protein HB1</fullName>
    </submittedName>
</protein>
<reference evidence="4" key="1">
    <citation type="journal article" date="2014" name="Int. J. Syst. Evol. Microbiol.">
        <title>Complete genome sequence of Corynebacterium casei LMG S-19264T (=DSM 44701T), isolated from a smear-ripened cheese.</title>
        <authorList>
            <consortium name="US DOE Joint Genome Institute (JGI-PGF)"/>
            <person name="Walter F."/>
            <person name="Albersmeier A."/>
            <person name="Kalinowski J."/>
            <person name="Ruckert C."/>
        </authorList>
    </citation>
    <scope>NUCLEOTIDE SEQUENCE</scope>
    <source>
        <strain evidence="4">CCM 8606</strain>
    </source>
</reference>
<name>A0A8J3ALT7_9BIFI</name>
<proteinExistence type="inferred from homology"/>
<dbReference type="AlphaFoldDB" id="A0A8J3ALT7"/>
<gene>
    <name evidence="4" type="primary">hup</name>
    <name evidence="4" type="ORF">GCM10007377_02310</name>
</gene>
<keyword evidence="5" id="KW-1185">Reference proteome</keyword>
<evidence type="ECO:0000256" key="1">
    <source>
        <dbReference type="ARBA" id="ARBA00023067"/>
    </source>
</evidence>
<dbReference type="RefSeq" id="WP_188354415.1">
    <property type="nucleotide sequence ID" value="NZ_BMDH01000001.1"/>
</dbReference>
<evidence type="ECO:0000256" key="2">
    <source>
        <dbReference type="ARBA" id="ARBA00023125"/>
    </source>
</evidence>
<dbReference type="PANTHER" id="PTHR33175">
    <property type="entry name" value="DNA-BINDING PROTEIN HU"/>
    <property type="match status" value="1"/>
</dbReference>
<dbReference type="Proteomes" id="UP000619536">
    <property type="component" value="Unassembled WGS sequence"/>
</dbReference>
<dbReference type="InterPro" id="IPR010992">
    <property type="entry name" value="IHF-like_DNA-bd_dom_sf"/>
</dbReference>
<evidence type="ECO:0000256" key="3">
    <source>
        <dbReference type="RuleBase" id="RU003939"/>
    </source>
</evidence>
<dbReference type="SUPFAM" id="SSF47729">
    <property type="entry name" value="IHF-like DNA-binding proteins"/>
    <property type="match status" value="1"/>
</dbReference>
<dbReference type="EMBL" id="BMDH01000001">
    <property type="protein sequence ID" value="GGI12708.1"/>
    <property type="molecule type" value="Genomic_DNA"/>
</dbReference>
<dbReference type="GO" id="GO:0005829">
    <property type="term" value="C:cytosol"/>
    <property type="evidence" value="ECO:0007669"/>
    <property type="project" value="TreeGrafter"/>
</dbReference>
<accession>A0A8J3ALT7</accession>
<dbReference type="Gene3D" id="4.10.520.10">
    <property type="entry name" value="IHF-like DNA-binding proteins"/>
    <property type="match status" value="1"/>
</dbReference>
<dbReference type="PANTHER" id="PTHR33175:SF3">
    <property type="entry name" value="DNA-BINDING PROTEIN HU-BETA"/>
    <property type="match status" value="1"/>
</dbReference>
<keyword evidence="2 4" id="KW-0238">DNA-binding</keyword>
<sequence>MAYNKSELVSKIAQKSNLTKSQAEAAVDAFKDVLIESLKEGEGIKLTGVLSATRVKRSARTGRNPRTGETIDIPSRYGVKLTAGTELKRAVSEE</sequence>
<comment type="similarity">
    <text evidence="3">Belongs to the bacterial histone-like protein family.</text>
</comment>
<comment type="caution">
    <text evidence="4">The sequence shown here is derived from an EMBL/GenBank/DDBJ whole genome shotgun (WGS) entry which is preliminary data.</text>
</comment>
<dbReference type="SMART" id="SM00411">
    <property type="entry name" value="BHL"/>
    <property type="match status" value="1"/>
</dbReference>
<dbReference type="GO" id="GO:0003677">
    <property type="term" value="F:DNA binding"/>
    <property type="evidence" value="ECO:0007669"/>
    <property type="project" value="UniProtKB-KW"/>
</dbReference>
<evidence type="ECO:0000313" key="4">
    <source>
        <dbReference type="EMBL" id="GGI12708.1"/>
    </source>
</evidence>
<dbReference type="InterPro" id="IPR000119">
    <property type="entry name" value="Hist_DNA-bd"/>
</dbReference>
<dbReference type="GO" id="GO:0030527">
    <property type="term" value="F:structural constituent of chromatin"/>
    <property type="evidence" value="ECO:0007669"/>
    <property type="project" value="InterPro"/>
</dbReference>
<reference evidence="4" key="2">
    <citation type="submission" date="2020-09" db="EMBL/GenBank/DDBJ databases">
        <authorList>
            <person name="Sun Q."/>
            <person name="Sedlacek I."/>
        </authorList>
    </citation>
    <scope>NUCLEOTIDE SEQUENCE</scope>
    <source>
        <strain evidence="4">CCM 8606</strain>
    </source>
</reference>
<dbReference type="GO" id="GO:0030261">
    <property type="term" value="P:chromosome condensation"/>
    <property type="evidence" value="ECO:0007669"/>
    <property type="project" value="UniProtKB-KW"/>
</dbReference>
<dbReference type="CDD" id="cd14435">
    <property type="entry name" value="SPO1_TF1_like"/>
    <property type="match status" value="1"/>
</dbReference>